<reference evidence="1 2" key="1">
    <citation type="submission" date="2015-10" db="EMBL/GenBank/DDBJ databases">
        <title>Corynebacteirum lowii and Corynebacterium oculi species nova, derived from human clinical disease and and emended description of Corynebacterium mastiditis.</title>
        <authorList>
            <person name="Bernard K."/>
            <person name="Pacheco A.L."/>
            <person name="Mcdougall C."/>
            <person name="Burtx T."/>
            <person name="Weibe D."/>
            <person name="Tyler S."/>
            <person name="Olson A.B."/>
            <person name="Cnockaert M."/>
            <person name="Eguchi H."/>
            <person name="Kuwahara T."/>
            <person name="Nakayama-Imaohji H."/>
            <person name="Boudewijins M."/>
            <person name="Van Hoecke F."/>
            <person name="Bernier A.-M."/>
            <person name="Vandamme P."/>
        </authorList>
    </citation>
    <scope>NUCLEOTIDE SEQUENCE [LARGE SCALE GENOMIC DNA]</scope>
    <source>
        <strain evidence="1 2">NML 130210</strain>
    </source>
</reference>
<protein>
    <submittedName>
        <fullName evidence="1">Uncharacterized protein</fullName>
    </submittedName>
</protein>
<keyword evidence="2" id="KW-1185">Reference proteome</keyword>
<dbReference type="AlphaFoldDB" id="A0A0Q0Z4R7"/>
<gene>
    <name evidence="1" type="ORF">Cocul_01249</name>
</gene>
<dbReference type="Proteomes" id="UP000050517">
    <property type="component" value="Unassembled WGS sequence"/>
</dbReference>
<comment type="caution">
    <text evidence="1">The sequence shown here is derived from an EMBL/GenBank/DDBJ whole genome shotgun (WGS) entry which is preliminary data.</text>
</comment>
<name>A0A0Q0Z4R7_9CORY</name>
<dbReference type="EMBL" id="LKST01000002">
    <property type="protein sequence ID" value="KQB84448.1"/>
    <property type="molecule type" value="Genomic_DNA"/>
</dbReference>
<evidence type="ECO:0000313" key="2">
    <source>
        <dbReference type="Proteomes" id="UP000050517"/>
    </source>
</evidence>
<organism evidence="1 2">
    <name type="scientific">Corynebacterium oculi</name>
    <dbReference type="NCBI Taxonomy" id="1544416"/>
    <lineage>
        <taxon>Bacteria</taxon>
        <taxon>Bacillati</taxon>
        <taxon>Actinomycetota</taxon>
        <taxon>Actinomycetes</taxon>
        <taxon>Mycobacteriales</taxon>
        <taxon>Corynebacteriaceae</taxon>
        <taxon>Corynebacterium</taxon>
    </lineage>
</organism>
<dbReference type="PATRIC" id="fig|1544416.3.peg.1254"/>
<sequence length="36" mass="3731">MTPLENLTLAISDFLGSAANLGSSNIAELSVALHLF</sequence>
<accession>A0A0Q0Z4R7</accession>
<evidence type="ECO:0000313" key="1">
    <source>
        <dbReference type="EMBL" id="KQB84448.1"/>
    </source>
</evidence>
<proteinExistence type="predicted"/>